<name>A0A1E5XIR8_9HYPH</name>
<evidence type="ECO:0000256" key="10">
    <source>
        <dbReference type="PIRSR" id="PIRSR601088-4"/>
    </source>
</evidence>
<dbReference type="GO" id="GO:0016616">
    <property type="term" value="F:oxidoreductase activity, acting on the CH-OH group of donors, NAD or NADP as acceptor"/>
    <property type="evidence" value="ECO:0007669"/>
    <property type="project" value="InterPro"/>
</dbReference>
<evidence type="ECO:0000313" key="14">
    <source>
        <dbReference type="Proteomes" id="UP000095463"/>
    </source>
</evidence>
<keyword evidence="9" id="KW-0533">Nickel</keyword>
<feature type="domain" description="Glycosyl hydrolase family 4 C-terminal" evidence="12">
    <location>
        <begin position="190"/>
        <end position="427"/>
    </location>
</feature>
<feature type="binding site" evidence="9">
    <location>
        <position position="195"/>
    </location>
    <ligand>
        <name>Mn(2+)</name>
        <dbReference type="ChEBI" id="CHEBI:29035"/>
    </ligand>
</feature>
<feature type="active site" description="Proton acceptor" evidence="7">
    <location>
        <position position="243"/>
    </location>
</feature>
<feature type="binding site" evidence="8">
    <location>
        <position position="90"/>
    </location>
    <ligand>
        <name>substrate</name>
    </ligand>
</feature>
<dbReference type="InterPro" id="IPR015955">
    <property type="entry name" value="Lactate_DH/Glyco_Ohase_4_C"/>
</dbReference>
<comment type="similarity">
    <text evidence="1 11">Belongs to the glycosyl hydrolase 4 family.</text>
</comment>
<dbReference type="OrthoDB" id="9767022at2"/>
<feature type="site" description="Increases basicity of active site Tyr" evidence="10">
    <location>
        <position position="106"/>
    </location>
</feature>
<evidence type="ECO:0000256" key="2">
    <source>
        <dbReference type="ARBA" id="ARBA00022723"/>
    </source>
</evidence>
<keyword evidence="3 11" id="KW-0378">Hydrolase</keyword>
<dbReference type="AlphaFoldDB" id="A0A1E5XIR8"/>
<dbReference type="InterPro" id="IPR036291">
    <property type="entry name" value="NAD(P)-bd_dom_sf"/>
</dbReference>
<gene>
    <name evidence="13" type="ORF">VW23_000330</name>
</gene>
<dbReference type="GO" id="GO:0005975">
    <property type="term" value="P:carbohydrate metabolic process"/>
    <property type="evidence" value="ECO:0007669"/>
    <property type="project" value="InterPro"/>
</dbReference>
<dbReference type="InterPro" id="IPR019802">
    <property type="entry name" value="GlycHydrolase_4_CS"/>
</dbReference>
<dbReference type="Pfam" id="PF11975">
    <property type="entry name" value="Glyco_hydro_4C"/>
    <property type="match status" value="1"/>
</dbReference>
<dbReference type="GO" id="GO:0046872">
    <property type="term" value="F:metal ion binding"/>
    <property type="evidence" value="ECO:0007669"/>
    <property type="project" value="UniProtKB-KW"/>
</dbReference>
<dbReference type="Pfam" id="PF02056">
    <property type="entry name" value="Glyco_hydro_4"/>
    <property type="match status" value="1"/>
</dbReference>
<keyword evidence="4 11" id="KW-0520">NAD</keyword>
<evidence type="ECO:0000256" key="11">
    <source>
        <dbReference type="RuleBase" id="RU361152"/>
    </source>
</evidence>
<comment type="caution">
    <text evidence="13">The sequence shown here is derived from an EMBL/GenBank/DDBJ whole genome shotgun (WGS) entry which is preliminary data.</text>
</comment>
<dbReference type="GO" id="GO:0004553">
    <property type="term" value="F:hydrolase activity, hydrolyzing O-glycosyl compounds"/>
    <property type="evidence" value="ECO:0007669"/>
    <property type="project" value="InterPro"/>
</dbReference>
<dbReference type="PROSITE" id="PS01324">
    <property type="entry name" value="GLYCOSYL_HYDROL_F4"/>
    <property type="match status" value="1"/>
</dbReference>
<dbReference type="SUPFAM" id="SSF56327">
    <property type="entry name" value="LDH C-terminal domain-like"/>
    <property type="match status" value="1"/>
</dbReference>
<dbReference type="PANTHER" id="PTHR32092">
    <property type="entry name" value="6-PHOSPHO-BETA-GLUCOSIDASE-RELATED"/>
    <property type="match status" value="1"/>
</dbReference>
<dbReference type="SUPFAM" id="SSF51735">
    <property type="entry name" value="NAD(P)-binding Rossmann-fold domains"/>
    <property type="match status" value="1"/>
</dbReference>
<sequence>MKLVVVGGGGLRAPLFVEAALRRAARTGLTEICLMDVDAAQLELIGALATELARRAGGAVAISTTTDAETAFADASYVVTTVRPGGIDGRIADERIALSHGVLGQETTGAAGFAMALRSIPTILSYAETLARVSPEAWLFNFTNPAGLVTQALRDAGYSRSVGICDSANGAQSAIAKWLRLPERSVRAEVFGLNHLSFTRRAEVAGRDVLPDALADDRFLAGTVQRVFAPHVVRRHGMWLNEYLYYYYYADEAVAAGAAGPTRGEEIRALNQRLLPRLRQAELLADPGQALDVYFAYERERSATYMQHTRDDAAPVAAAAAAQSHDGEGYAGVALDLIEALQGGTPIRTGLNVPNEGAIDGLRDSDVVEVSCMVDHHGIRPQPIGAMPDAQGYLVNSVKHYERLTVQAVAERSRALAVEALVAHPLVLSYSRAEPLVEKFLAAHAAHVGAWL</sequence>
<keyword evidence="2 9" id="KW-0479">Metal-binding</keyword>
<evidence type="ECO:0000256" key="7">
    <source>
        <dbReference type="PIRSR" id="PIRSR601088-1"/>
    </source>
</evidence>
<evidence type="ECO:0000256" key="3">
    <source>
        <dbReference type="ARBA" id="ARBA00022801"/>
    </source>
</evidence>
<organism evidence="13 14">
    <name type="scientific">Devosia insulae DS-56</name>
    <dbReference type="NCBI Taxonomy" id="1116389"/>
    <lineage>
        <taxon>Bacteria</taxon>
        <taxon>Pseudomonadati</taxon>
        <taxon>Pseudomonadota</taxon>
        <taxon>Alphaproteobacteria</taxon>
        <taxon>Hyphomicrobiales</taxon>
        <taxon>Devosiaceae</taxon>
        <taxon>Devosia</taxon>
    </lineage>
</organism>
<dbReference type="PRINTS" id="PR00732">
    <property type="entry name" value="GLHYDRLASE4"/>
</dbReference>
<evidence type="ECO:0000256" key="4">
    <source>
        <dbReference type="ARBA" id="ARBA00023027"/>
    </source>
</evidence>
<evidence type="ECO:0000256" key="9">
    <source>
        <dbReference type="PIRSR" id="PIRSR601088-3"/>
    </source>
</evidence>
<keyword evidence="9" id="KW-0170">Cobalt</keyword>
<feature type="binding site" evidence="9">
    <location>
        <position position="165"/>
    </location>
    <ligand>
        <name>Mn(2+)</name>
        <dbReference type="ChEBI" id="CHEBI:29035"/>
    </ligand>
</feature>
<comment type="cofactor">
    <cofactor evidence="11">
        <name>NAD(+)</name>
        <dbReference type="ChEBI" id="CHEBI:57540"/>
    </cofactor>
    <text evidence="11">Binds 1 NAD(+) per subunit.</text>
</comment>
<keyword evidence="6 11" id="KW-0326">Glycosidase</keyword>
<dbReference type="EMBL" id="LAJE02000378">
    <property type="protein sequence ID" value="OEO28414.1"/>
    <property type="molecule type" value="Genomic_DNA"/>
</dbReference>
<keyword evidence="9" id="KW-0408">Iron</keyword>
<evidence type="ECO:0000256" key="6">
    <source>
        <dbReference type="ARBA" id="ARBA00023295"/>
    </source>
</evidence>
<dbReference type="InterPro" id="IPR022616">
    <property type="entry name" value="Glyco_hydro_4_C"/>
</dbReference>
<evidence type="ECO:0000256" key="1">
    <source>
        <dbReference type="ARBA" id="ARBA00010141"/>
    </source>
</evidence>
<reference evidence="13 14" key="1">
    <citation type="journal article" date="2015" name="Genome Announc.">
        <title>Genome Assemblies of Three Soil-Associated Devosia species: D. insulae, D. limi, and D. soli.</title>
        <authorList>
            <person name="Hassan Y.I."/>
            <person name="Lepp D."/>
            <person name="Zhou T."/>
        </authorList>
    </citation>
    <scope>NUCLEOTIDE SEQUENCE [LARGE SCALE GENOMIC DNA]</scope>
    <source>
        <strain evidence="13 14">DS-56</strain>
    </source>
</reference>
<dbReference type="PANTHER" id="PTHR32092:SF5">
    <property type="entry name" value="6-PHOSPHO-BETA-GLUCOSIDASE"/>
    <property type="match status" value="1"/>
</dbReference>
<evidence type="ECO:0000256" key="5">
    <source>
        <dbReference type="ARBA" id="ARBA00023211"/>
    </source>
</evidence>
<feature type="active site" description="Proton donor" evidence="7">
    <location>
        <position position="166"/>
    </location>
</feature>
<keyword evidence="14" id="KW-1185">Reference proteome</keyword>
<dbReference type="Gene3D" id="3.90.110.10">
    <property type="entry name" value="Lactate dehydrogenase/glycoside hydrolase, family 4, C-terminal"/>
    <property type="match status" value="1"/>
</dbReference>
<evidence type="ECO:0000313" key="13">
    <source>
        <dbReference type="EMBL" id="OEO28414.1"/>
    </source>
</evidence>
<proteinExistence type="inferred from homology"/>
<dbReference type="RefSeq" id="WP_069912285.1">
    <property type="nucleotide sequence ID" value="NZ_LAJE02000378.1"/>
</dbReference>
<dbReference type="Proteomes" id="UP000095463">
    <property type="component" value="Unassembled WGS sequence"/>
</dbReference>
<keyword evidence="5 9" id="KW-0464">Manganese</keyword>
<dbReference type="InterPro" id="IPR001088">
    <property type="entry name" value="Glyco_hydro_4"/>
</dbReference>
<feature type="binding site" evidence="8">
    <location>
        <position position="144"/>
    </location>
    <ligand>
        <name>substrate</name>
    </ligand>
</feature>
<protein>
    <submittedName>
        <fullName evidence="13">6-phospho-beta-glucosidase</fullName>
    </submittedName>
</protein>
<evidence type="ECO:0000256" key="8">
    <source>
        <dbReference type="PIRSR" id="PIRSR601088-2"/>
    </source>
</evidence>
<accession>A0A1E5XIR8</accession>
<evidence type="ECO:0000259" key="12">
    <source>
        <dbReference type="Pfam" id="PF11975"/>
    </source>
</evidence>
<dbReference type="Gene3D" id="3.40.50.720">
    <property type="entry name" value="NAD(P)-binding Rossmann-like Domain"/>
    <property type="match status" value="1"/>
</dbReference>